<keyword evidence="1" id="KW-1133">Transmembrane helix</keyword>
<protein>
    <submittedName>
        <fullName evidence="2">Uncharacterized protein</fullName>
    </submittedName>
</protein>
<keyword evidence="3" id="KW-1185">Reference proteome</keyword>
<accession>A0A2P8DUD2</accession>
<dbReference type="AlphaFoldDB" id="A0A2P8DUD2"/>
<evidence type="ECO:0000313" key="2">
    <source>
        <dbReference type="EMBL" id="PSL00815.1"/>
    </source>
</evidence>
<keyword evidence="1" id="KW-0812">Transmembrane</keyword>
<evidence type="ECO:0000313" key="3">
    <source>
        <dbReference type="Proteomes" id="UP000240542"/>
    </source>
</evidence>
<dbReference type="RefSeq" id="WP_170134110.1">
    <property type="nucleotide sequence ID" value="NZ_PYGA01000001.1"/>
</dbReference>
<gene>
    <name evidence="2" type="ORF">CLV63_101293</name>
</gene>
<proteinExistence type="predicted"/>
<dbReference type="Proteomes" id="UP000240542">
    <property type="component" value="Unassembled WGS sequence"/>
</dbReference>
<keyword evidence="1" id="KW-0472">Membrane</keyword>
<organism evidence="2 3">
    <name type="scientific">Murinocardiopsis flavida</name>
    <dbReference type="NCBI Taxonomy" id="645275"/>
    <lineage>
        <taxon>Bacteria</taxon>
        <taxon>Bacillati</taxon>
        <taxon>Actinomycetota</taxon>
        <taxon>Actinomycetes</taxon>
        <taxon>Streptosporangiales</taxon>
        <taxon>Nocardiopsidaceae</taxon>
        <taxon>Murinocardiopsis</taxon>
    </lineage>
</organism>
<comment type="caution">
    <text evidence="2">The sequence shown here is derived from an EMBL/GenBank/DDBJ whole genome shotgun (WGS) entry which is preliminary data.</text>
</comment>
<dbReference type="EMBL" id="PYGA01000001">
    <property type="protein sequence ID" value="PSL00815.1"/>
    <property type="molecule type" value="Genomic_DNA"/>
</dbReference>
<sequence length="49" mass="4894">MSKSESKASPIGKDLKIIVFSNVAAIAAMAVFAVLGMAVAHAATGASFI</sequence>
<evidence type="ECO:0000256" key="1">
    <source>
        <dbReference type="SAM" id="Phobius"/>
    </source>
</evidence>
<feature type="transmembrane region" description="Helical" evidence="1">
    <location>
        <begin position="20"/>
        <end position="43"/>
    </location>
</feature>
<name>A0A2P8DUD2_9ACTN</name>
<reference evidence="2 3" key="1">
    <citation type="submission" date="2018-03" db="EMBL/GenBank/DDBJ databases">
        <title>Genomic Encyclopedia of Archaeal and Bacterial Type Strains, Phase II (KMG-II): from individual species to whole genera.</title>
        <authorList>
            <person name="Goeker M."/>
        </authorList>
    </citation>
    <scope>NUCLEOTIDE SEQUENCE [LARGE SCALE GENOMIC DNA]</scope>
    <source>
        <strain evidence="2 3">DSM 45312</strain>
    </source>
</reference>